<keyword evidence="2" id="KW-1185">Reference proteome</keyword>
<evidence type="ECO:0000313" key="1">
    <source>
        <dbReference type="EMBL" id="WVN90198.1"/>
    </source>
</evidence>
<sequence>MAWMEEEEWRSLSTAFGWIKTKASWWICGIGPRRFGILGNYVADWKHFRMYLVNDNPVSRDLQHTRVVSSVPGHLEIMYTPSWQICSKL</sequence>
<protein>
    <submittedName>
        <fullName evidence="1">Uncharacterized protein</fullName>
    </submittedName>
</protein>
<dbReference type="Proteomes" id="UP000094043">
    <property type="component" value="Chromosome 7"/>
</dbReference>
<reference evidence="1" key="2">
    <citation type="journal article" date="2022" name="Elife">
        <title>Obligate sexual reproduction of a homothallic fungus closely related to the Cryptococcus pathogenic species complex.</title>
        <authorList>
            <person name="Passer A.R."/>
            <person name="Clancey S.A."/>
            <person name="Shea T."/>
            <person name="David-Palma M."/>
            <person name="Averette A.F."/>
            <person name="Boekhout T."/>
            <person name="Porcel B.M."/>
            <person name="Nowrousian M."/>
            <person name="Cuomo C.A."/>
            <person name="Sun S."/>
            <person name="Heitman J."/>
            <person name="Coelho M.A."/>
        </authorList>
    </citation>
    <scope>NUCLEOTIDE SEQUENCE</scope>
    <source>
        <strain evidence="1">CBS 7841</strain>
    </source>
</reference>
<gene>
    <name evidence="1" type="ORF">L203_105434</name>
</gene>
<dbReference type="AlphaFoldDB" id="A0AAJ8JXD7"/>
<evidence type="ECO:0000313" key="2">
    <source>
        <dbReference type="Proteomes" id="UP000094043"/>
    </source>
</evidence>
<dbReference type="GeneID" id="91089643"/>
<reference evidence="1" key="3">
    <citation type="submission" date="2024-01" db="EMBL/GenBank/DDBJ databases">
        <authorList>
            <person name="Coelho M.A."/>
            <person name="David-Palma M."/>
            <person name="Shea T."/>
            <person name="Sun S."/>
            <person name="Cuomo C.A."/>
            <person name="Heitman J."/>
        </authorList>
    </citation>
    <scope>NUCLEOTIDE SEQUENCE</scope>
    <source>
        <strain evidence="1">CBS 7841</strain>
    </source>
</reference>
<organism evidence="1 2">
    <name type="scientific">Cryptococcus depauperatus CBS 7841</name>
    <dbReference type="NCBI Taxonomy" id="1295531"/>
    <lineage>
        <taxon>Eukaryota</taxon>
        <taxon>Fungi</taxon>
        <taxon>Dikarya</taxon>
        <taxon>Basidiomycota</taxon>
        <taxon>Agaricomycotina</taxon>
        <taxon>Tremellomycetes</taxon>
        <taxon>Tremellales</taxon>
        <taxon>Cryptococcaceae</taxon>
        <taxon>Cryptococcus</taxon>
    </lineage>
</organism>
<name>A0AAJ8JXD7_9TREE</name>
<dbReference type="EMBL" id="CP143790">
    <property type="protein sequence ID" value="WVN90198.1"/>
    <property type="molecule type" value="Genomic_DNA"/>
</dbReference>
<reference evidence="1" key="1">
    <citation type="submission" date="2016-06" db="EMBL/GenBank/DDBJ databases">
        <authorList>
            <person name="Cuomo C."/>
            <person name="Litvintseva A."/>
            <person name="Heitman J."/>
            <person name="Chen Y."/>
            <person name="Sun S."/>
            <person name="Springer D."/>
            <person name="Dromer F."/>
            <person name="Young S."/>
            <person name="Zeng Q."/>
            <person name="Chapman S."/>
            <person name="Gujja S."/>
            <person name="Saif S."/>
            <person name="Birren B."/>
        </authorList>
    </citation>
    <scope>NUCLEOTIDE SEQUENCE</scope>
    <source>
        <strain evidence="1">CBS 7841</strain>
    </source>
</reference>
<dbReference type="KEGG" id="cdep:91089643"/>
<dbReference type="RefSeq" id="XP_066070898.1">
    <property type="nucleotide sequence ID" value="XM_066214801.1"/>
</dbReference>
<proteinExistence type="predicted"/>
<accession>A0AAJ8JXD7</accession>